<dbReference type="InterPro" id="IPR052894">
    <property type="entry name" value="AsmA-related"/>
</dbReference>
<dbReference type="Proteomes" id="UP000249819">
    <property type="component" value="Unassembled WGS sequence"/>
</dbReference>
<accession>A0A327VWH7</accession>
<dbReference type="PANTHER" id="PTHR30441:SF8">
    <property type="entry name" value="DUF748 DOMAIN-CONTAINING PROTEIN"/>
    <property type="match status" value="1"/>
</dbReference>
<feature type="domain" description="AsmA" evidence="2">
    <location>
        <begin position="12"/>
        <end position="182"/>
    </location>
</feature>
<evidence type="ECO:0000259" key="2">
    <source>
        <dbReference type="Pfam" id="PF05170"/>
    </source>
</evidence>
<organism evidence="3 4">
    <name type="scientific">Chitinophaga dinghuensis</name>
    <dbReference type="NCBI Taxonomy" id="1539050"/>
    <lineage>
        <taxon>Bacteria</taxon>
        <taxon>Pseudomonadati</taxon>
        <taxon>Bacteroidota</taxon>
        <taxon>Chitinophagia</taxon>
        <taxon>Chitinophagales</taxon>
        <taxon>Chitinophagaceae</taxon>
        <taxon>Chitinophaga</taxon>
    </lineage>
</organism>
<dbReference type="GO" id="GO:0005886">
    <property type="term" value="C:plasma membrane"/>
    <property type="evidence" value="ECO:0007669"/>
    <property type="project" value="TreeGrafter"/>
</dbReference>
<keyword evidence="4" id="KW-1185">Reference proteome</keyword>
<evidence type="ECO:0000313" key="4">
    <source>
        <dbReference type="Proteomes" id="UP000249819"/>
    </source>
</evidence>
<evidence type="ECO:0000313" key="3">
    <source>
        <dbReference type="EMBL" id="RAJ79315.1"/>
    </source>
</evidence>
<dbReference type="InterPro" id="IPR007844">
    <property type="entry name" value="AsmA"/>
</dbReference>
<dbReference type="Pfam" id="PF05170">
    <property type="entry name" value="AsmA"/>
    <property type="match status" value="1"/>
</dbReference>
<dbReference type="PANTHER" id="PTHR30441">
    <property type="entry name" value="DUF748 DOMAIN-CONTAINING PROTEIN"/>
    <property type="match status" value="1"/>
</dbReference>
<keyword evidence="1" id="KW-0812">Transmembrane</keyword>
<proteinExistence type="predicted"/>
<dbReference type="AlphaFoldDB" id="A0A327VWH7"/>
<dbReference type="OrthoDB" id="1489065at2"/>
<keyword evidence="1" id="KW-1133">Transmembrane helix</keyword>
<dbReference type="RefSeq" id="WP_111593766.1">
    <property type="nucleotide sequence ID" value="NZ_QLMA01000006.1"/>
</dbReference>
<reference evidence="3 4" key="1">
    <citation type="submission" date="2018-06" db="EMBL/GenBank/DDBJ databases">
        <title>Genomic Encyclopedia of Archaeal and Bacterial Type Strains, Phase II (KMG-II): from individual species to whole genera.</title>
        <authorList>
            <person name="Goeker M."/>
        </authorList>
    </citation>
    <scope>NUCLEOTIDE SEQUENCE [LARGE SCALE GENOMIC DNA]</scope>
    <source>
        <strain evidence="3 4">DSM 29821</strain>
    </source>
</reference>
<dbReference type="GO" id="GO:0090313">
    <property type="term" value="P:regulation of protein targeting to membrane"/>
    <property type="evidence" value="ECO:0007669"/>
    <property type="project" value="TreeGrafter"/>
</dbReference>
<feature type="transmembrane region" description="Helical" evidence="1">
    <location>
        <begin position="7"/>
        <end position="30"/>
    </location>
</feature>
<gene>
    <name evidence="3" type="ORF">CLV59_106376</name>
</gene>
<comment type="caution">
    <text evidence="3">The sequence shown here is derived from an EMBL/GenBank/DDBJ whole genome shotgun (WGS) entry which is preliminary data.</text>
</comment>
<protein>
    <submittedName>
        <fullName evidence="3">AsmA-like protein</fullName>
    </submittedName>
</protein>
<dbReference type="EMBL" id="QLMA01000006">
    <property type="protein sequence ID" value="RAJ79315.1"/>
    <property type="molecule type" value="Genomic_DNA"/>
</dbReference>
<sequence>MRKWLRLTLFIAGGILGVLILLFLGLALYIRANKADFLKQITEQIDGRISGKLTIGDMEPSLVRNFPNISLNLSKVQLQDSLFASHHRYLLDIQHIYVKLNTWSLLKKRVKIKEVILENGGICLYTDSTGYTNTSVFQHKSTSSPSKQADIGELRMENVTFVIENKQKQKYFDLLVKEMSGSMMNQGDSVAITLHTKIRSRHFEFNTVKGSYLKDKEMDLPLKLSFNRKTKVLHIPGQKISIDGKPVTLGGNFVFDEKPPAFSLQIIANELLLKEGASWLPPGISGKLSTLGLQKPLDVTANIDGYMKYRDTPHVIVSWKTTDNVLQSSLGAWSSCSFTGRFNNQVLDIPDHTDANSAVSIFNLAATLGTVPVKADTIRVVNLKQPLLRGHFQSSFPLANLNDNSNSLPLHFNAGQAVADLNYTGPIMKDDTSASSLMGVVQVNGAGFTYAPRSLQFKDCNATLRFTGQDLLLENVKVQSANSTLFMNGKMKNVLNFYFTAPDKILLEWNIRSPLVDLNEFRSYLSPRQGKKPSAAARKAHIGRVGNQLESVLEACNVNMQVQLDKTVYKHFTAQQVKATLLLTADDILLNRISLQHAGGTLGLQGKIHQQGINNYFDIAASLTNVNISQLFYAFDNFGIDGLTYKNLQGIATVKTNMKGNVLDNGTLAKRSLNGTIQLNMKKGALLDFSPLGDIGNFLFRKRRLDSITFANLNNTFRVENGKVYIPPMRVASSAVNIDLQGVYGIGGGTNIQMEVPLRNPNKDTSVTDPTERFKRSRKGIILRLRAIDGPDGKVKIKMGKGDESK</sequence>
<keyword evidence="1" id="KW-0472">Membrane</keyword>
<evidence type="ECO:0000256" key="1">
    <source>
        <dbReference type="SAM" id="Phobius"/>
    </source>
</evidence>
<name>A0A327VWH7_9BACT</name>